<evidence type="ECO:0000313" key="1">
    <source>
        <dbReference type="EMBL" id="CDJ32890.1"/>
    </source>
</evidence>
<evidence type="ECO:0000313" key="2">
    <source>
        <dbReference type="Proteomes" id="UP000030744"/>
    </source>
</evidence>
<reference evidence="1" key="1">
    <citation type="submission" date="2013-10" db="EMBL/GenBank/DDBJ databases">
        <title>Genomic analysis of the causative agents of coccidiosis in chickens.</title>
        <authorList>
            <person name="Reid A.J."/>
            <person name="Blake D."/>
            <person name="Billington K."/>
            <person name="Browne H."/>
            <person name="Dunn M."/>
            <person name="Hung S."/>
            <person name="Kawahara F."/>
            <person name="Miranda-Saavedra D."/>
            <person name="Mourier T."/>
            <person name="Nagra H."/>
            <person name="Otto T.D."/>
            <person name="Rawlings N."/>
            <person name="Sanchez A."/>
            <person name="Sanders M."/>
            <person name="Subramaniam C."/>
            <person name="Tay Y."/>
            <person name="Dear P."/>
            <person name="Doerig C."/>
            <person name="Gruber A."/>
            <person name="Parkinson J."/>
            <person name="Shirley M."/>
            <person name="Wan K.L."/>
            <person name="Berriman M."/>
            <person name="Tomley F."/>
            <person name="Pain A."/>
        </authorList>
    </citation>
    <scope>NUCLEOTIDE SEQUENCE [LARGE SCALE GENOMIC DNA]</scope>
    <source>
        <strain evidence="1">Houghton</strain>
    </source>
</reference>
<dbReference type="VEuPathDB" id="ToxoDB:EMH_0014070"/>
<protein>
    <submittedName>
        <fullName evidence="1">Uncharacterized protein</fullName>
    </submittedName>
</protein>
<accession>U6K577</accession>
<dbReference type="EMBL" id="HG684628">
    <property type="protein sequence ID" value="CDJ32890.1"/>
    <property type="molecule type" value="Genomic_DNA"/>
</dbReference>
<keyword evidence="2" id="KW-1185">Reference proteome</keyword>
<dbReference type="RefSeq" id="XP_013355454.1">
    <property type="nucleotide sequence ID" value="XM_013500000.1"/>
</dbReference>
<dbReference type="AlphaFoldDB" id="U6K577"/>
<organism evidence="1 2">
    <name type="scientific">Eimeria mitis</name>
    <dbReference type="NCBI Taxonomy" id="44415"/>
    <lineage>
        <taxon>Eukaryota</taxon>
        <taxon>Sar</taxon>
        <taxon>Alveolata</taxon>
        <taxon>Apicomplexa</taxon>
        <taxon>Conoidasida</taxon>
        <taxon>Coccidia</taxon>
        <taxon>Eucoccidiorida</taxon>
        <taxon>Eimeriorina</taxon>
        <taxon>Eimeriidae</taxon>
        <taxon>Eimeria</taxon>
    </lineage>
</organism>
<name>U6K577_9EIME</name>
<dbReference type="OrthoDB" id="354480at2759"/>
<gene>
    <name evidence="1" type="ORF">EMH_0014070</name>
</gene>
<dbReference type="GeneID" id="25376367"/>
<proteinExistence type="predicted"/>
<reference evidence="1" key="2">
    <citation type="submission" date="2013-10" db="EMBL/GenBank/DDBJ databases">
        <authorList>
            <person name="Aslett M."/>
        </authorList>
    </citation>
    <scope>NUCLEOTIDE SEQUENCE [LARGE SCALE GENOMIC DNA]</scope>
    <source>
        <strain evidence="1">Houghton</strain>
    </source>
</reference>
<dbReference type="Proteomes" id="UP000030744">
    <property type="component" value="Unassembled WGS sequence"/>
</dbReference>
<sequence>MDYHKTLAAAGGKEMLKEALIDAILQAIPALGDRKRIEVPTIYEGSINAAIRIHPPTDGSSYTDGSDNLRQLTAAEVLLALQEQLAEPLSSLRTGPFGEYASYTTIGLEGDSRLLLLRVDILSPIVNLSRTQPEHRIPVPAPQAALSSTNRKMIGLRTASLAIQHFQLVQSSLLSLDAL</sequence>